<accession>A0A644WUF9</accession>
<evidence type="ECO:0008006" key="3">
    <source>
        <dbReference type="Google" id="ProtNLM"/>
    </source>
</evidence>
<dbReference type="AlphaFoldDB" id="A0A644WUF9"/>
<reference evidence="2" key="1">
    <citation type="submission" date="2019-08" db="EMBL/GenBank/DDBJ databases">
        <authorList>
            <person name="Kucharzyk K."/>
            <person name="Murdoch R.W."/>
            <person name="Higgins S."/>
            <person name="Loffler F."/>
        </authorList>
    </citation>
    <scope>NUCLEOTIDE SEQUENCE</scope>
</reference>
<gene>
    <name evidence="2" type="ORF">SDC9_53685</name>
</gene>
<evidence type="ECO:0000313" key="2">
    <source>
        <dbReference type="EMBL" id="MPM07379.1"/>
    </source>
</evidence>
<dbReference type="EMBL" id="VSSQ01001328">
    <property type="protein sequence ID" value="MPM07379.1"/>
    <property type="molecule type" value="Genomic_DNA"/>
</dbReference>
<comment type="caution">
    <text evidence="2">The sequence shown here is derived from an EMBL/GenBank/DDBJ whole genome shotgun (WGS) entry which is preliminary data.</text>
</comment>
<evidence type="ECO:0000256" key="1">
    <source>
        <dbReference type="SAM" id="MobiDB-lite"/>
    </source>
</evidence>
<sequence>MSLLPQETTQEEPSTQETSAEITEQETEQEVQESTEPGTEPQAAQIVSGETPEQANLWLLHADGTKTALLTYSIADIERAANVFNSYAALLPVDGKLHVLLVPRSQTANKLALHLDTESGWSSDLESALEPLVSENVVVHSAVDILGRHITNGEYIFFRTDHHWTALGAYYATNAMIQSEGYPTVPLADYASESIEGFLGSIYLHGRSAKLKELADTLTYYEPLAPAESFWVSNTYRKSELKVIDTDQTDYKIFLGGTHGPYRVLDGGYHTGRNMLMVCDSFGNAIAPFLMPYYDSVYMVDFRDEYYSKEAAQGGVAEYIRRCGIQDIYVVLSESEGVGTLFINQLMPENLK</sequence>
<dbReference type="InterPro" id="IPR025945">
    <property type="entry name" value="DHHW"/>
</dbReference>
<dbReference type="Pfam" id="PF14286">
    <property type="entry name" value="DHHW"/>
    <property type="match status" value="1"/>
</dbReference>
<name>A0A644WUF9_9ZZZZ</name>
<proteinExistence type="predicted"/>
<feature type="compositionally biased region" description="Acidic residues" evidence="1">
    <location>
        <begin position="23"/>
        <end position="33"/>
    </location>
</feature>
<feature type="compositionally biased region" description="Low complexity" evidence="1">
    <location>
        <begin position="1"/>
        <end position="22"/>
    </location>
</feature>
<protein>
    <recommendedName>
        <fullName evidence="3">AlgX/AlgJ SGNH hydrolase-like domain-containing protein</fullName>
    </recommendedName>
</protein>
<organism evidence="2">
    <name type="scientific">bioreactor metagenome</name>
    <dbReference type="NCBI Taxonomy" id="1076179"/>
    <lineage>
        <taxon>unclassified sequences</taxon>
        <taxon>metagenomes</taxon>
        <taxon>ecological metagenomes</taxon>
    </lineage>
</organism>
<feature type="region of interest" description="Disordered" evidence="1">
    <location>
        <begin position="1"/>
        <end position="48"/>
    </location>
</feature>